<protein>
    <recommendedName>
        <fullName evidence="1">Methyltransferase domain-containing protein</fullName>
    </recommendedName>
</protein>
<dbReference type="Proteomes" id="UP000799539">
    <property type="component" value="Unassembled WGS sequence"/>
</dbReference>
<gene>
    <name evidence="2" type="ORF">CERZMDRAFT_102373</name>
</gene>
<dbReference type="OrthoDB" id="540004at2759"/>
<dbReference type="EMBL" id="ML992703">
    <property type="protein sequence ID" value="KAF2207476.1"/>
    <property type="molecule type" value="Genomic_DNA"/>
</dbReference>
<dbReference type="Pfam" id="PF13649">
    <property type="entry name" value="Methyltransf_25"/>
    <property type="match status" value="1"/>
</dbReference>
<accession>A0A6A6F166</accession>
<sequence length="295" mass="32020">MGAAADSRDAPISSLQDHLLANKANWDERAALHAPSKEYDAARLVRDKSAISDVVSFDLPLLGTISGLDVVHLQCHIGTDTLSLVRLGAKSVVGLDFSSTAVREAQNIATKAGIEHAKLRYVEADVYDAVQVLGAGAFDLVFTGVGAICWLPSIRQWAQQVSRLLKPGGRLFIREGHPVTWSIDETVTDAPGPVIAYPYFETAEPVEAESENTYVDTCGKKLTNKKSASWNHGIGEILTALLEVGMEITGFVEHKTIPWVAFPGKMEKATKPGEWKVVEGQENIPLSYTLQAKKK</sequence>
<dbReference type="InterPro" id="IPR041698">
    <property type="entry name" value="Methyltransf_25"/>
</dbReference>
<dbReference type="Gene3D" id="3.40.50.150">
    <property type="entry name" value="Vaccinia Virus protein VP39"/>
    <property type="match status" value="1"/>
</dbReference>
<name>A0A6A6F166_9PEZI</name>
<organism evidence="2 3">
    <name type="scientific">Cercospora zeae-maydis SCOH1-5</name>
    <dbReference type="NCBI Taxonomy" id="717836"/>
    <lineage>
        <taxon>Eukaryota</taxon>
        <taxon>Fungi</taxon>
        <taxon>Dikarya</taxon>
        <taxon>Ascomycota</taxon>
        <taxon>Pezizomycotina</taxon>
        <taxon>Dothideomycetes</taxon>
        <taxon>Dothideomycetidae</taxon>
        <taxon>Mycosphaerellales</taxon>
        <taxon>Mycosphaerellaceae</taxon>
        <taxon>Cercospora</taxon>
    </lineage>
</organism>
<evidence type="ECO:0000313" key="3">
    <source>
        <dbReference type="Proteomes" id="UP000799539"/>
    </source>
</evidence>
<reference evidence="2" key="1">
    <citation type="journal article" date="2020" name="Stud. Mycol.">
        <title>101 Dothideomycetes genomes: a test case for predicting lifestyles and emergence of pathogens.</title>
        <authorList>
            <person name="Haridas S."/>
            <person name="Albert R."/>
            <person name="Binder M."/>
            <person name="Bloem J."/>
            <person name="Labutti K."/>
            <person name="Salamov A."/>
            <person name="Andreopoulos B."/>
            <person name="Baker S."/>
            <person name="Barry K."/>
            <person name="Bills G."/>
            <person name="Bluhm B."/>
            <person name="Cannon C."/>
            <person name="Castanera R."/>
            <person name="Culley D."/>
            <person name="Daum C."/>
            <person name="Ezra D."/>
            <person name="Gonzalez J."/>
            <person name="Henrissat B."/>
            <person name="Kuo A."/>
            <person name="Liang C."/>
            <person name="Lipzen A."/>
            <person name="Lutzoni F."/>
            <person name="Magnuson J."/>
            <person name="Mondo S."/>
            <person name="Nolan M."/>
            <person name="Ohm R."/>
            <person name="Pangilinan J."/>
            <person name="Park H.-J."/>
            <person name="Ramirez L."/>
            <person name="Alfaro M."/>
            <person name="Sun H."/>
            <person name="Tritt A."/>
            <person name="Yoshinaga Y."/>
            <person name="Zwiers L.-H."/>
            <person name="Turgeon B."/>
            <person name="Goodwin S."/>
            <person name="Spatafora J."/>
            <person name="Crous P."/>
            <person name="Grigoriev I."/>
        </authorList>
    </citation>
    <scope>NUCLEOTIDE SEQUENCE</scope>
    <source>
        <strain evidence="2">SCOH1-5</strain>
    </source>
</reference>
<evidence type="ECO:0000259" key="1">
    <source>
        <dbReference type="Pfam" id="PF13649"/>
    </source>
</evidence>
<dbReference type="SUPFAM" id="SSF53335">
    <property type="entry name" value="S-adenosyl-L-methionine-dependent methyltransferases"/>
    <property type="match status" value="1"/>
</dbReference>
<dbReference type="AlphaFoldDB" id="A0A6A6F166"/>
<feature type="domain" description="Methyltransferase" evidence="1">
    <location>
        <begin position="70"/>
        <end position="169"/>
    </location>
</feature>
<dbReference type="CDD" id="cd02440">
    <property type="entry name" value="AdoMet_MTases"/>
    <property type="match status" value="1"/>
</dbReference>
<dbReference type="InterPro" id="IPR029063">
    <property type="entry name" value="SAM-dependent_MTases_sf"/>
</dbReference>
<keyword evidence="3" id="KW-1185">Reference proteome</keyword>
<proteinExistence type="predicted"/>
<evidence type="ECO:0000313" key="2">
    <source>
        <dbReference type="EMBL" id="KAF2207476.1"/>
    </source>
</evidence>